<reference evidence="1 2" key="1">
    <citation type="submission" date="2024-06" db="EMBL/GenBank/DDBJ databases">
        <title>Caproicibacterium argilliputei sp. nov, a novel caproic acid producing anaerobic bacterium isolated from pit mud.</title>
        <authorList>
            <person name="Xia S."/>
        </authorList>
    </citation>
    <scope>NUCLEOTIDE SEQUENCE [LARGE SCALE GENOMIC DNA]</scope>
    <source>
        <strain evidence="1 2">ZCY20-5</strain>
    </source>
</reference>
<keyword evidence="2" id="KW-1185">Reference proteome</keyword>
<accession>A0AA97DAP8</accession>
<dbReference type="RefSeq" id="WP_275845830.1">
    <property type="nucleotide sequence ID" value="NZ_CP135996.1"/>
</dbReference>
<reference evidence="2" key="3">
    <citation type="submission" date="2024-06" db="EMBL/GenBank/DDBJ databases">
        <authorList>
            <person name="Zeng C."/>
        </authorList>
    </citation>
    <scope>NUCLEOTIDE SEQUENCE [LARGE SCALE GENOMIC DNA]</scope>
    <source>
        <strain evidence="2">ZCY20-5</strain>
    </source>
</reference>
<dbReference type="KEGG" id="carl:PXC00_06085"/>
<evidence type="ECO:0000313" key="2">
    <source>
        <dbReference type="Proteomes" id="UP001300604"/>
    </source>
</evidence>
<proteinExistence type="predicted"/>
<dbReference type="EMBL" id="CP135996">
    <property type="protein sequence ID" value="WOC33431.1"/>
    <property type="molecule type" value="Genomic_DNA"/>
</dbReference>
<protein>
    <submittedName>
        <fullName evidence="1">Uncharacterized protein</fullName>
    </submittedName>
</protein>
<evidence type="ECO:0000313" key="1">
    <source>
        <dbReference type="EMBL" id="WOC33431.1"/>
    </source>
</evidence>
<dbReference type="AlphaFoldDB" id="A0AA97DAP8"/>
<reference evidence="2" key="2">
    <citation type="submission" date="2024-06" db="EMBL/GenBank/DDBJ databases">
        <title>Caproicibacterium argilliputei sp. nov, a novel caproic acid producing anaerobic bacterium isolated from pit mud.</title>
        <authorList>
            <person name="Zeng C."/>
        </authorList>
    </citation>
    <scope>NUCLEOTIDE SEQUENCE [LARGE SCALE GENOMIC DNA]</scope>
    <source>
        <strain evidence="2">ZCY20-5</strain>
    </source>
</reference>
<dbReference type="Proteomes" id="UP001300604">
    <property type="component" value="Chromosome"/>
</dbReference>
<name>A0AA97DAP8_9FIRM</name>
<sequence>MDNIKMLTLIPCTVKGLDRRNGAMFEDLYILSDLDIDLNHYPRTTKDGKRNFEESAKELLSDKYDNWGFQVKEILFEASVNAQVNLLELVGEDNA</sequence>
<gene>
    <name evidence="1" type="ORF">PXC00_06085</name>
</gene>
<organism evidence="1 2">
    <name type="scientific">Caproicibacterium argilliputei</name>
    <dbReference type="NCBI Taxonomy" id="3030016"/>
    <lineage>
        <taxon>Bacteria</taxon>
        <taxon>Bacillati</taxon>
        <taxon>Bacillota</taxon>
        <taxon>Clostridia</taxon>
        <taxon>Eubacteriales</taxon>
        <taxon>Oscillospiraceae</taxon>
        <taxon>Caproicibacterium</taxon>
    </lineage>
</organism>